<dbReference type="EMBL" id="JN558859">
    <property type="protein sequence ID" value="AEQ64311.1"/>
    <property type="molecule type" value="Genomic_DNA"/>
</dbReference>
<evidence type="ECO:0000313" key="3">
    <source>
        <dbReference type="EMBL" id="AEQ64305.1"/>
    </source>
</evidence>
<evidence type="ECO:0000256" key="1">
    <source>
        <dbReference type="SAM" id="Phobius"/>
    </source>
</evidence>
<reference evidence="2" key="2">
    <citation type="submission" date="2011-08" db="EMBL/GenBank/DDBJ databases">
        <authorList>
            <person name="Flot J.-F."/>
        </authorList>
    </citation>
    <scope>NUCLEOTIDE SEQUENCE</scope>
    <source>
        <strain evidence="2">04NC149</strain>
        <strain evidence="3">04NC152</strain>
        <strain evidence="4">04NC170</strain>
        <strain evidence="5">04NC187</strain>
        <strain evidence="6">04NC189</strain>
        <strain evidence="7">04NC336</strain>
        <strain evidence="8">04NC452</strain>
        <strain evidence="9">04NC455</strain>
    </source>
</reference>
<sequence>MSGVEIFLCSLMGVSVCFNYAFMMAWYSQSSQRWLQHQMDLPENTEYVHPWTYYSYVRRHGIVHNGGADRPRDVIFIDLEGRQVPLRSRRVFRVAENDESLCDNGNRLCHDEGLCDNDDRLCVHGESLCDDDSLCDNDEFQDGVLHLSKSASESESRGSLRESVIKGLSESESRGNLRESVIKGLSESESRGSLRESVIKGLSDSRSEDEALRAVEVETHLSGGQLARTNQGEAVESTLSSIPFEVEGMMVPVWNQ</sequence>
<proteinExistence type="predicted"/>
<dbReference type="EMBL" id="JN558884">
    <property type="protein sequence ID" value="AEQ64361.1"/>
    <property type="molecule type" value="Genomic_DNA"/>
</dbReference>
<feature type="non-terminal residue" evidence="2">
    <location>
        <position position="256"/>
    </location>
</feature>
<evidence type="ECO:0000313" key="4">
    <source>
        <dbReference type="EMBL" id="AEQ64307.1"/>
    </source>
</evidence>
<keyword evidence="1" id="KW-0472">Membrane</keyword>
<dbReference type="EMBL" id="JN558860">
    <property type="protein sequence ID" value="AEQ64313.1"/>
    <property type="molecule type" value="Genomic_DNA"/>
</dbReference>
<feature type="transmembrane region" description="Helical" evidence="1">
    <location>
        <begin position="6"/>
        <end position="27"/>
    </location>
</feature>
<evidence type="ECO:0000313" key="6">
    <source>
        <dbReference type="EMBL" id="AEQ64313.1"/>
    </source>
</evidence>
<evidence type="ECO:0000313" key="8">
    <source>
        <dbReference type="EMBL" id="AEQ64359.1"/>
    </source>
</evidence>
<dbReference type="EMBL" id="JN558855">
    <property type="protein sequence ID" value="AEQ64303.1"/>
    <property type="molecule type" value="Genomic_DNA"/>
</dbReference>
<keyword evidence="1" id="KW-1133">Transmembrane helix</keyword>
<evidence type="ECO:0000313" key="7">
    <source>
        <dbReference type="EMBL" id="AEQ64339.1"/>
    </source>
</evidence>
<evidence type="ECO:0000313" key="9">
    <source>
        <dbReference type="EMBL" id="AEQ64361.1"/>
    </source>
</evidence>
<dbReference type="EMBL" id="JN558883">
    <property type="protein sequence ID" value="AEQ64359.1"/>
    <property type="molecule type" value="Genomic_DNA"/>
</dbReference>
<dbReference type="EMBL" id="JN558857">
    <property type="protein sequence ID" value="AEQ64307.1"/>
    <property type="molecule type" value="Genomic_DNA"/>
</dbReference>
<protein>
    <submittedName>
        <fullName evidence="2">Uncharacterized protein</fullName>
    </submittedName>
</protein>
<dbReference type="EMBL" id="JN558873">
    <property type="protein sequence ID" value="AEQ64339.1"/>
    <property type="molecule type" value="Genomic_DNA"/>
</dbReference>
<name>G8HBW2_9CNID</name>
<dbReference type="AlphaFoldDB" id="G8HBW2"/>
<geneLocation type="mitochondrion" evidence="2"/>
<keyword evidence="1" id="KW-0812">Transmembrane</keyword>
<dbReference type="EMBL" id="JN558856">
    <property type="protein sequence ID" value="AEQ64305.1"/>
    <property type="molecule type" value="Genomic_DNA"/>
</dbReference>
<evidence type="ECO:0000313" key="5">
    <source>
        <dbReference type="EMBL" id="AEQ64311.1"/>
    </source>
</evidence>
<evidence type="ECO:0000313" key="2">
    <source>
        <dbReference type="EMBL" id="AEQ64303.1"/>
    </source>
</evidence>
<accession>G8HBW2</accession>
<reference evidence="2" key="1">
    <citation type="journal article" date="2011" name="BMC Ecol.">
        <title>Incongruence between morphotypes and genetically delimited species in the coral genus Stylophora: phenotypic plasticity, morphological convergence, morphological stasis or interspecific hybridization?</title>
        <authorList>
            <person name="Flot J.F."/>
            <person name="Blanchot J."/>
            <person name="Charpy L."/>
            <person name="Cruaud C."/>
            <person name="Licuanan W.Y."/>
            <person name="Nakano Y."/>
            <person name="Payri C."/>
            <person name="Tillier S."/>
        </authorList>
    </citation>
    <scope>NUCLEOTIDE SEQUENCE</scope>
    <source>
        <strain evidence="2">04NC149</strain>
        <strain evidence="3">04NC152</strain>
        <strain evidence="4">04NC170</strain>
        <strain evidence="5">04NC187</strain>
        <strain evidence="6">04NC189</strain>
        <strain evidence="7">04NC336</strain>
        <strain evidence="8">04NC452</strain>
        <strain evidence="9">04NC455</strain>
    </source>
</reference>
<keyword evidence="2" id="KW-0496">Mitochondrion</keyword>
<organism evidence="2">
    <name type="scientific">Stylophora sp. C JFF-2011</name>
    <dbReference type="NCBI Taxonomy" id="1096513"/>
    <lineage>
        <taxon>Eukaryota</taxon>
        <taxon>Metazoa</taxon>
        <taxon>Cnidaria</taxon>
        <taxon>Anthozoa</taxon>
        <taxon>Hexacorallia</taxon>
        <taxon>Scleractinia</taxon>
        <taxon>Astrocoeniina</taxon>
        <taxon>Pocilloporidae</taxon>
        <taxon>Stylophora</taxon>
    </lineage>
</organism>